<keyword evidence="2" id="KW-0238">DNA-binding</keyword>
<keyword evidence="3" id="KW-0804">Transcription</keyword>
<dbReference type="GO" id="GO:0003677">
    <property type="term" value="F:DNA binding"/>
    <property type="evidence" value="ECO:0007669"/>
    <property type="project" value="UniProtKB-KW"/>
</dbReference>
<proteinExistence type="predicted"/>
<keyword evidence="6" id="KW-1185">Reference proteome</keyword>
<dbReference type="InterPro" id="IPR036388">
    <property type="entry name" value="WH-like_DNA-bd_sf"/>
</dbReference>
<dbReference type="AlphaFoldDB" id="A0AAN2CAX3"/>
<reference evidence="5 6" key="1">
    <citation type="journal article" date="2022" name="ISME Commun">
        <title>Vulcanimicrobium alpinus gen. nov. sp. nov., the first cultivated representative of the candidate phylum 'Eremiobacterota', is a metabolically versatile aerobic anoxygenic phototroph.</title>
        <authorList>
            <person name="Yabe S."/>
            <person name="Muto K."/>
            <person name="Abe K."/>
            <person name="Yokota A."/>
            <person name="Staudigel H."/>
            <person name="Tebo B.M."/>
        </authorList>
    </citation>
    <scope>NUCLEOTIDE SEQUENCE [LARGE SCALE GENOMIC DNA]</scope>
    <source>
        <strain evidence="5 6">WC8-2</strain>
    </source>
</reference>
<dbReference type="SMART" id="SM00347">
    <property type="entry name" value="HTH_MARR"/>
    <property type="match status" value="1"/>
</dbReference>
<dbReference type="PANTHER" id="PTHR42756:SF1">
    <property type="entry name" value="TRANSCRIPTIONAL REPRESSOR OF EMRAB OPERON"/>
    <property type="match status" value="1"/>
</dbReference>
<dbReference type="PROSITE" id="PS50995">
    <property type="entry name" value="HTH_MARR_2"/>
    <property type="match status" value="1"/>
</dbReference>
<dbReference type="Pfam" id="PF12802">
    <property type="entry name" value="MarR_2"/>
    <property type="match status" value="1"/>
</dbReference>
<evidence type="ECO:0000256" key="1">
    <source>
        <dbReference type="ARBA" id="ARBA00023015"/>
    </source>
</evidence>
<dbReference type="KEGG" id="vab:WPS_33910"/>
<dbReference type="SUPFAM" id="SSF46785">
    <property type="entry name" value="Winged helix' DNA-binding domain"/>
    <property type="match status" value="1"/>
</dbReference>
<dbReference type="InterPro" id="IPR000835">
    <property type="entry name" value="HTH_MarR-typ"/>
</dbReference>
<dbReference type="EMBL" id="AP025523">
    <property type="protein sequence ID" value="BDE08115.1"/>
    <property type="molecule type" value="Genomic_DNA"/>
</dbReference>
<evidence type="ECO:0000256" key="3">
    <source>
        <dbReference type="ARBA" id="ARBA00023163"/>
    </source>
</evidence>
<evidence type="ECO:0000313" key="6">
    <source>
        <dbReference type="Proteomes" id="UP001317532"/>
    </source>
</evidence>
<gene>
    <name evidence="5" type="ORF">WPS_33910</name>
</gene>
<protein>
    <submittedName>
        <fullName evidence="5">MarR family transcriptional regulator</fullName>
    </submittedName>
</protein>
<dbReference type="InterPro" id="IPR023187">
    <property type="entry name" value="Tscrpt_reg_MarR-type_CS"/>
</dbReference>
<keyword evidence="1" id="KW-0805">Transcription regulation</keyword>
<accession>A0AAN2CAX3</accession>
<dbReference type="Gene3D" id="1.10.10.10">
    <property type="entry name" value="Winged helix-like DNA-binding domain superfamily/Winged helix DNA-binding domain"/>
    <property type="match status" value="1"/>
</dbReference>
<dbReference type="PRINTS" id="PR00598">
    <property type="entry name" value="HTHMARR"/>
</dbReference>
<evidence type="ECO:0000256" key="2">
    <source>
        <dbReference type="ARBA" id="ARBA00023125"/>
    </source>
</evidence>
<dbReference type="PANTHER" id="PTHR42756">
    <property type="entry name" value="TRANSCRIPTIONAL REGULATOR, MARR"/>
    <property type="match status" value="1"/>
</dbReference>
<organism evidence="5 6">
    <name type="scientific">Vulcanimicrobium alpinum</name>
    <dbReference type="NCBI Taxonomy" id="3016050"/>
    <lineage>
        <taxon>Bacteria</taxon>
        <taxon>Bacillati</taxon>
        <taxon>Vulcanimicrobiota</taxon>
        <taxon>Vulcanimicrobiia</taxon>
        <taxon>Vulcanimicrobiales</taxon>
        <taxon>Vulcanimicrobiaceae</taxon>
        <taxon>Vulcanimicrobium</taxon>
    </lineage>
</organism>
<dbReference type="GO" id="GO:0003700">
    <property type="term" value="F:DNA-binding transcription factor activity"/>
    <property type="evidence" value="ECO:0007669"/>
    <property type="project" value="InterPro"/>
</dbReference>
<dbReference type="InterPro" id="IPR036390">
    <property type="entry name" value="WH_DNA-bd_sf"/>
</dbReference>
<feature type="domain" description="HTH marR-type" evidence="4">
    <location>
        <begin position="1"/>
        <end position="153"/>
    </location>
</feature>
<evidence type="ECO:0000313" key="5">
    <source>
        <dbReference type="EMBL" id="BDE08115.1"/>
    </source>
</evidence>
<evidence type="ECO:0000259" key="4">
    <source>
        <dbReference type="PROSITE" id="PS50995"/>
    </source>
</evidence>
<dbReference type="Proteomes" id="UP001317532">
    <property type="component" value="Chromosome"/>
</dbReference>
<name>A0AAN2CAX3_UNVUL</name>
<dbReference type="RefSeq" id="WP_317995665.1">
    <property type="nucleotide sequence ID" value="NZ_AP025523.1"/>
</dbReference>
<sequence length="163" mass="18298">MIEDLLDTESRATDADHLSIRLWLRMLACTNTIEGRVAGNLRASFDTTLPRFDFLSQLERAPHGLRMTEISQRMMVTGGNITRIADQLAAEGLIARTTPAGDRRASIVRLTAAGRRAFAEMARRHERWIVAMFAGLREPERAQLFALLAKLKRHLNTVEGDAE</sequence>
<dbReference type="PROSITE" id="PS01117">
    <property type="entry name" value="HTH_MARR_1"/>
    <property type="match status" value="1"/>
</dbReference>